<comment type="caution">
    <text evidence="1">The sequence shown here is derived from an EMBL/GenBank/DDBJ whole genome shotgun (WGS) entry which is preliminary data.</text>
</comment>
<evidence type="ECO:0000313" key="2">
    <source>
        <dbReference type="Proteomes" id="UP000554286"/>
    </source>
</evidence>
<keyword evidence="2" id="KW-1185">Reference proteome</keyword>
<gene>
    <name evidence="1" type="ORF">GGD89_000984</name>
</gene>
<dbReference type="InterPro" id="IPR010247">
    <property type="entry name" value="HutG_amidohyd"/>
</dbReference>
<dbReference type="NCBIfam" id="TIGR02017">
    <property type="entry name" value="hutG_amidohyd"/>
    <property type="match status" value="1"/>
</dbReference>
<dbReference type="InterPro" id="IPR007709">
    <property type="entry name" value="N-FG_amidohydro"/>
</dbReference>
<dbReference type="EMBL" id="JACIGK010000005">
    <property type="protein sequence ID" value="MBB4265366.1"/>
    <property type="molecule type" value="Genomic_DNA"/>
</dbReference>
<dbReference type="Gene3D" id="3.40.630.40">
    <property type="entry name" value="Zn-dependent exopeptidases"/>
    <property type="match status" value="1"/>
</dbReference>
<dbReference type="EC" id="3.5.3.8" evidence="1"/>
<dbReference type="Pfam" id="PF05013">
    <property type="entry name" value="FGase"/>
    <property type="match status" value="1"/>
</dbReference>
<dbReference type="GO" id="GO:0050415">
    <property type="term" value="F:formimidoylglutamase activity"/>
    <property type="evidence" value="ECO:0007669"/>
    <property type="project" value="UniProtKB-EC"/>
</dbReference>
<name>A0A7W6RC18_9PROT</name>
<dbReference type="SUPFAM" id="SSF53187">
    <property type="entry name" value="Zn-dependent exopeptidases"/>
    <property type="match status" value="1"/>
</dbReference>
<sequence>MIPVGPVGVIMGDGPVVLGMPHVGTHIPAPIWERLTDVGHVRADTDWHVDRLYDRLLPEATVVRATFHRFVIDPNRAPEGGSLYPGRATTDLVPATDFDGRPLWRPGGAPTPRDVARRVAAFHAPYHAALTRELERVRDRHGAAILFDCHSIRSVIPRLFEGRLPDLNVGDDGGVTCAPAISACVTTALKERAGRFTWVHNGHFRGGWSVRHHGRPAEGIHAIQMEMAQALYLTAEAPPFDYDESRATVIRPLLGEILRRLERLVLDGGL</sequence>
<organism evidence="1 2">
    <name type="scientific">Roseospira visakhapatnamensis</name>
    <dbReference type="NCBI Taxonomy" id="390880"/>
    <lineage>
        <taxon>Bacteria</taxon>
        <taxon>Pseudomonadati</taxon>
        <taxon>Pseudomonadota</taxon>
        <taxon>Alphaproteobacteria</taxon>
        <taxon>Rhodospirillales</taxon>
        <taxon>Rhodospirillaceae</taxon>
        <taxon>Roseospira</taxon>
    </lineage>
</organism>
<accession>A0A7W6RC18</accession>
<evidence type="ECO:0000313" key="1">
    <source>
        <dbReference type="EMBL" id="MBB4265366.1"/>
    </source>
</evidence>
<proteinExistence type="predicted"/>
<dbReference type="Proteomes" id="UP000554286">
    <property type="component" value="Unassembled WGS sequence"/>
</dbReference>
<dbReference type="RefSeq" id="WP_184042986.1">
    <property type="nucleotide sequence ID" value="NZ_JACIGK010000005.1"/>
</dbReference>
<dbReference type="AlphaFoldDB" id="A0A7W6RC18"/>
<protein>
    <submittedName>
        <fullName evidence="1">Formiminoglutamase</fullName>
        <ecNumber evidence="1">3.5.3.8</ecNumber>
    </submittedName>
</protein>
<keyword evidence="1" id="KW-0378">Hydrolase</keyword>
<reference evidence="1 2" key="1">
    <citation type="submission" date="2020-08" db="EMBL/GenBank/DDBJ databases">
        <title>Genome sequencing of Purple Non-Sulfur Bacteria from various extreme environments.</title>
        <authorList>
            <person name="Mayer M."/>
        </authorList>
    </citation>
    <scope>NUCLEOTIDE SEQUENCE [LARGE SCALE GENOMIC DNA]</scope>
    <source>
        <strain evidence="1 2">JA131</strain>
    </source>
</reference>